<sequence length="115" mass="12768">KGYQFSMNDYHLYCAALQDLLRSPQQCVAMLQGGIVAHLAEDFLTVKDVGHGPSDDVLQFGYCQKSSEDPSLGYWDDELTSKELDLISGVYRVDSDIGLSGPQTSDISWWPKHPA</sequence>
<dbReference type="AlphaFoldDB" id="A0A6A4HJN0"/>
<reference evidence="1" key="1">
    <citation type="journal article" date="2019" name="Environ. Microbiol.">
        <title>Fungal ecological strategies reflected in gene transcription - a case study of two litter decomposers.</title>
        <authorList>
            <person name="Barbi F."/>
            <person name="Kohler A."/>
            <person name="Barry K."/>
            <person name="Baskaran P."/>
            <person name="Daum C."/>
            <person name="Fauchery L."/>
            <person name="Ihrmark K."/>
            <person name="Kuo A."/>
            <person name="LaButti K."/>
            <person name="Lipzen A."/>
            <person name="Morin E."/>
            <person name="Grigoriev I.V."/>
            <person name="Henrissat B."/>
            <person name="Lindahl B."/>
            <person name="Martin F."/>
        </authorList>
    </citation>
    <scope>NUCLEOTIDE SEQUENCE</scope>
    <source>
        <strain evidence="1">JB14</strain>
    </source>
</reference>
<name>A0A6A4HJN0_9AGAR</name>
<organism evidence="1 2">
    <name type="scientific">Gymnopus androsaceus JB14</name>
    <dbReference type="NCBI Taxonomy" id="1447944"/>
    <lineage>
        <taxon>Eukaryota</taxon>
        <taxon>Fungi</taxon>
        <taxon>Dikarya</taxon>
        <taxon>Basidiomycota</taxon>
        <taxon>Agaricomycotina</taxon>
        <taxon>Agaricomycetes</taxon>
        <taxon>Agaricomycetidae</taxon>
        <taxon>Agaricales</taxon>
        <taxon>Marasmiineae</taxon>
        <taxon>Omphalotaceae</taxon>
        <taxon>Gymnopus</taxon>
    </lineage>
</organism>
<dbReference type="Proteomes" id="UP000799118">
    <property type="component" value="Unassembled WGS sequence"/>
</dbReference>
<dbReference type="EMBL" id="ML769502">
    <property type="protein sequence ID" value="KAE9397085.1"/>
    <property type="molecule type" value="Genomic_DNA"/>
</dbReference>
<protein>
    <submittedName>
        <fullName evidence="1">Uncharacterized protein</fullName>
    </submittedName>
</protein>
<accession>A0A6A4HJN0</accession>
<evidence type="ECO:0000313" key="2">
    <source>
        <dbReference type="Proteomes" id="UP000799118"/>
    </source>
</evidence>
<feature type="non-terminal residue" evidence="1">
    <location>
        <position position="1"/>
    </location>
</feature>
<dbReference type="OrthoDB" id="3270336at2759"/>
<proteinExistence type="predicted"/>
<evidence type="ECO:0000313" key="1">
    <source>
        <dbReference type="EMBL" id="KAE9397085.1"/>
    </source>
</evidence>
<gene>
    <name evidence="1" type="ORF">BT96DRAFT_823723</name>
</gene>
<keyword evidence="2" id="KW-1185">Reference proteome</keyword>